<dbReference type="STRING" id="1745343.A0A2J6PHE8"/>
<sequence length="631" mass="71087">MTGVEAAGFVLGVLPLMISTAEHYKDVFRPFNRYRNLAPELELYQQQLGTQKTIFRNECHLLLATLTNRQTAKEMLREGKHPSWEDLDLDERFAKQLGDAGVACKDIINIMRGKLGEIEEKTESFGLVLQFSFPLSSVGDKAWRSRVRKKLKFSFSESQLEKTLEDLRNLNQDFRTLAAQTNKLEDAQPLPISSPNSPPRTDEAVKDCRLVRTASAQLHQALERACKIHEKHIAHFRLESQHVTIEQPGLPIVRFNMAFAHCSSEVPTNLEPVWIAVDSTFEDDALASPQKTKSKSQQEAQNCLRELSGTLKRENSTSCPSPVKRIKARTVRFDTTASSNARSGMTTTTTTATTLLTSFLTDPALPDFCVQHDFCKQLEKYGPKTPINKYIGYFEKTGPYKHLVYFAPPITTSSSRQSFSLAQIIQTMFTNPHADQFLQYERLRLGRQLASAVLQFHATPMLKDSWRSDDVVFFGTDTSSIAITSPHLHVQLGKSNSRYPRINSSENAATANVISRPYVRNPYLFGLSVILIELARQAPLSTLREQRELARDESSHKYRFSDFEVADRVSKNLGSSLGASYAKVVRKCLGCDFGEGETDLSDPGLQAVFYRDVVCELERLERAFARLQLAA</sequence>
<evidence type="ECO:0000313" key="4">
    <source>
        <dbReference type="Proteomes" id="UP000235672"/>
    </source>
</evidence>
<dbReference type="Pfam" id="PF24476">
    <property type="entry name" value="DUF7580"/>
    <property type="match status" value="1"/>
</dbReference>
<name>A0A2J6PHE8_9HELO</name>
<evidence type="ECO:0000313" key="3">
    <source>
        <dbReference type="EMBL" id="PMD13444.1"/>
    </source>
</evidence>
<dbReference type="EMBL" id="KZ613531">
    <property type="protein sequence ID" value="PMD13444.1"/>
    <property type="molecule type" value="Genomic_DNA"/>
</dbReference>
<keyword evidence="4" id="KW-1185">Reference proteome</keyword>
<gene>
    <name evidence="3" type="ORF">NA56DRAFT_694798</name>
</gene>
<protein>
    <recommendedName>
        <fullName evidence="2">DUF7580 domain-containing protein</fullName>
    </recommendedName>
</protein>
<proteinExistence type="predicted"/>
<dbReference type="InterPro" id="IPR056002">
    <property type="entry name" value="DUF7580"/>
</dbReference>
<accession>A0A2J6PHE8</accession>
<reference evidence="3 4" key="1">
    <citation type="submission" date="2016-05" db="EMBL/GenBank/DDBJ databases">
        <title>A degradative enzymes factory behind the ericoid mycorrhizal symbiosis.</title>
        <authorList>
            <consortium name="DOE Joint Genome Institute"/>
            <person name="Martino E."/>
            <person name="Morin E."/>
            <person name="Grelet G."/>
            <person name="Kuo A."/>
            <person name="Kohler A."/>
            <person name="Daghino S."/>
            <person name="Barry K."/>
            <person name="Choi C."/>
            <person name="Cichocki N."/>
            <person name="Clum A."/>
            <person name="Copeland A."/>
            <person name="Hainaut M."/>
            <person name="Haridas S."/>
            <person name="Labutti K."/>
            <person name="Lindquist E."/>
            <person name="Lipzen A."/>
            <person name="Khouja H.-R."/>
            <person name="Murat C."/>
            <person name="Ohm R."/>
            <person name="Olson A."/>
            <person name="Spatafora J."/>
            <person name="Veneault-Fourrey C."/>
            <person name="Henrissat B."/>
            <person name="Grigoriev I."/>
            <person name="Martin F."/>
            <person name="Perotto S."/>
        </authorList>
    </citation>
    <scope>NUCLEOTIDE SEQUENCE [LARGE SCALE GENOMIC DNA]</scope>
    <source>
        <strain evidence="3 4">UAMH 7357</strain>
    </source>
</reference>
<dbReference type="Proteomes" id="UP000235672">
    <property type="component" value="Unassembled WGS sequence"/>
</dbReference>
<evidence type="ECO:0000256" key="1">
    <source>
        <dbReference type="SAM" id="Coils"/>
    </source>
</evidence>
<feature type="domain" description="DUF7580" evidence="2">
    <location>
        <begin position="413"/>
        <end position="619"/>
    </location>
</feature>
<feature type="coiled-coil region" evidence="1">
    <location>
        <begin position="157"/>
        <end position="187"/>
    </location>
</feature>
<evidence type="ECO:0000259" key="2">
    <source>
        <dbReference type="Pfam" id="PF24476"/>
    </source>
</evidence>
<dbReference type="PANTHER" id="PTHR35186">
    <property type="entry name" value="ANK_REP_REGION DOMAIN-CONTAINING PROTEIN"/>
    <property type="match status" value="1"/>
</dbReference>
<keyword evidence="1" id="KW-0175">Coiled coil</keyword>
<dbReference type="AlphaFoldDB" id="A0A2J6PHE8"/>
<dbReference type="OrthoDB" id="5331891at2759"/>
<dbReference type="PANTHER" id="PTHR35186:SF4">
    <property type="entry name" value="PRION-INHIBITION AND PROPAGATION HELO DOMAIN-CONTAINING PROTEIN"/>
    <property type="match status" value="1"/>
</dbReference>
<organism evidence="3 4">
    <name type="scientific">Hyaloscypha hepaticicola</name>
    <dbReference type="NCBI Taxonomy" id="2082293"/>
    <lineage>
        <taxon>Eukaryota</taxon>
        <taxon>Fungi</taxon>
        <taxon>Dikarya</taxon>
        <taxon>Ascomycota</taxon>
        <taxon>Pezizomycotina</taxon>
        <taxon>Leotiomycetes</taxon>
        <taxon>Helotiales</taxon>
        <taxon>Hyaloscyphaceae</taxon>
        <taxon>Hyaloscypha</taxon>
    </lineage>
</organism>